<dbReference type="Proteomes" id="UP001595455">
    <property type="component" value="Unassembled WGS sequence"/>
</dbReference>
<feature type="chain" id="PRO_5016646158" evidence="1">
    <location>
        <begin position="22"/>
        <end position="592"/>
    </location>
</feature>
<dbReference type="Proteomes" id="UP000240957">
    <property type="component" value="Unassembled WGS sequence"/>
</dbReference>
<dbReference type="InterPro" id="IPR032466">
    <property type="entry name" value="Metal_Hydrolase"/>
</dbReference>
<dbReference type="PANTHER" id="PTHR22642">
    <property type="entry name" value="IMIDAZOLONEPROPIONASE"/>
    <property type="match status" value="1"/>
</dbReference>
<accession>A0A371YNR8</accession>
<dbReference type="InterPro" id="IPR033932">
    <property type="entry name" value="YtcJ-like"/>
</dbReference>
<organism evidence="4 5">
    <name type="scientific">Acinetobacter sichuanensis</name>
    <dbReference type="NCBI Taxonomy" id="2136183"/>
    <lineage>
        <taxon>Bacteria</taxon>
        <taxon>Pseudomonadati</taxon>
        <taxon>Pseudomonadota</taxon>
        <taxon>Gammaproteobacteria</taxon>
        <taxon>Moraxellales</taxon>
        <taxon>Moraxellaceae</taxon>
        <taxon>Acinetobacter</taxon>
    </lineage>
</organism>
<evidence type="ECO:0000313" key="5">
    <source>
        <dbReference type="Proteomes" id="UP000240957"/>
    </source>
</evidence>
<dbReference type="CDD" id="cd01300">
    <property type="entry name" value="YtcJ_like"/>
    <property type="match status" value="1"/>
</dbReference>
<dbReference type="Gene3D" id="2.30.40.10">
    <property type="entry name" value="Urease, subunit C, domain 1"/>
    <property type="match status" value="1"/>
</dbReference>
<protein>
    <submittedName>
        <fullName evidence="4">Amidohydrolase</fullName>
        <ecNumber evidence="3">3.5.-.-</ecNumber>
    </submittedName>
</protein>
<comment type="caution">
    <text evidence="4">The sequence shown here is derived from an EMBL/GenBank/DDBJ whole genome shotgun (WGS) entry which is preliminary data.</text>
</comment>
<evidence type="ECO:0000313" key="4">
    <source>
        <dbReference type="EMBL" id="RFC83121.1"/>
    </source>
</evidence>
<dbReference type="Gene3D" id="3.10.310.70">
    <property type="match status" value="1"/>
</dbReference>
<feature type="signal peptide" evidence="1">
    <location>
        <begin position="1"/>
        <end position="21"/>
    </location>
</feature>
<sequence>MIQNKFSLGLSALLFSHVALLSACSSTSFQTQRDSPHTLSDQPQNHDTSSLLVYGGSILTMQGDQPQYVEAMLIENGIIRFTGKLVDAEKIAAQAQRLDLKNKTVIPGIIDAHSHLNSVGMQQTVANLYSPPDGNVVNITTLVQAMKNWAAQNPDFIQATSGWIIGNGYDDAQLQENKHPTASDLDQVSTTQPVLILHQSGHLASVNHKALALLNITSATKNPDGGVIRRVHGTNEPNGVLEESIVIQAMMQAFKTVPPQMMEKMALKAVNTYVENGYTTVQEGRADHGTTELWRSLANRNQLPIDVVSYPDISSEQSYMLQHGSSKNYQNHFRIGGVKISLDGSPQGKTAWLTQPYIIPPEGQDKNYRGYPAFAQQQDVQKMIDLAFQHDWQVLAHANGDAAIDQYLSVITNSQKHFPTAQRRDVIIHAQTMREDQLDQAKKLKLIPSFFSLHTYYWGDWHVAQTLGEQRASRISPTGSALKRGMIFTQHHDAPVIPPKSMMVLDATVNRTTRSGKVLGAEQRVSPYIALKSVTDWAAYQYFEEKQKGTLEQGKYGDFVILSDDPLKIDSQKIKDIQILATYKEGKLIYQR</sequence>
<dbReference type="InterPro" id="IPR011059">
    <property type="entry name" value="Metal-dep_hydrolase_composite"/>
</dbReference>
<evidence type="ECO:0000313" key="3">
    <source>
        <dbReference type="EMBL" id="MFC2995859.1"/>
    </source>
</evidence>
<keyword evidence="4" id="KW-0378">Hydrolase</keyword>
<dbReference type="PROSITE" id="PS51257">
    <property type="entry name" value="PROKAR_LIPOPROTEIN"/>
    <property type="match status" value="1"/>
</dbReference>
<dbReference type="GO" id="GO:0016810">
    <property type="term" value="F:hydrolase activity, acting on carbon-nitrogen (but not peptide) bonds"/>
    <property type="evidence" value="ECO:0007669"/>
    <property type="project" value="InterPro"/>
</dbReference>
<reference evidence="4 5" key="2">
    <citation type="submission" date="2018-08" db="EMBL/GenBank/DDBJ databases">
        <title>The draft genome of Acinetobacter sichuanensis strain WCHAc060041.</title>
        <authorList>
            <person name="Qin J."/>
            <person name="Feng Y."/>
            <person name="Zong Z."/>
        </authorList>
    </citation>
    <scope>NUCLEOTIDE SEQUENCE [LARGE SCALE GENOMIC DNA]</scope>
    <source>
        <strain evidence="4 5">WCHAc060041</strain>
    </source>
</reference>
<proteinExistence type="predicted"/>
<dbReference type="PANTHER" id="PTHR22642:SF2">
    <property type="entry name" value="PROTEIN LONG AFTER FAR-RED 3"/>
    <property type="match status" value="1"/>
</dbReference>
<dbReference type="OrthoDB" id="9031471at2"/>
<gene>
    <name evidence="3" type="ORF">ACFODO_11355</name>
    <name evidence="4" type="ORF">C9E89_012735</name>
</gene>
<reference evidence="3" key="4">
    <citation type="submission" date="2024-09" db="EMBL/GenBank/DDBJ databases">
        <authorList>
            <person name="Sun Q."/>
            <person name="Mori K."/>
        </authorList>
    </citation>
    <scope>NUCLEOTIDE SEQUENCE</scope>
    <source>
        <strain evidence="3">KCTC 62575</strain>
    </source>
</reference>
<dbReference type="EC" id="3.5.-.-" evidence="3"/>
<evidence type="ECO:0000259" key="2">
    <source>
        <dbReference type="Pfam" id="PF07969"/>
    </source>
</evidence>
<dbReference type="Pfam" id="PF07969">
    <property type="entry name" value="Amidohydro_3"/>
    <property type="match status" value="1"/>
</dbReference>
<dbReference type="RefSeq" id="WP_107008775.1">
    <property type="nucleotide sequence ID" value="NZ_JBHRSF010000040.1"/>
</dbReference>
<keyword evidence="6" id="KW-1185">Reference proteome</keyword>
<evidence type="ECO:0000313" key="6">
    <source>
        <dbReference type="Proteomes" id="UP001595455"/>
    </source>
</evidence>
<feature type="domain" description="Amidohydrolase 3" evidence="2">
    <location>
        <begin position="98"/>
        <end position="590"/>
    </location>
</feature>
<dbReference type="EMBL" id="PYIX02000021">
    <property type="protein sequence ID" value="RFC83121.1"/>
    <property type="molecule type" value="Genomic_DNA"/>
</dbReference>
<name>A0A371YNR8_9GAMM</name>
<dbReference type="SUPFAM" id="SSF51556">
    <property type="entry name" value="Metallo-dependent hydrolases"/>
    <property type="match status" value="1"/>
</dbReference>
<dbReference type="SUPFAM" id="SSF51338">
    <property type="entry name" value="Composite domain of metallo-dependent hydrolases"/>
    <property type="match status" value="1"/>
</dbReference>
<dbReference type="Gene3D" id="3.20.20.140">
    <property type="entry name" value="Metal-dependent hydrolases"/>
    <property type="match status" value="1"/>
</dbReference>
<reference evidence="3" key="1">
    <citation type="journal article" date="2014" name="Int. J. Syst. Evol. Microbiol.">
        <title>Complete genome of a new Firmicutes species belonging to the dominant human colonic microbiota ('Ruminococcus bicirculans') reveals two chromosomes and a selective capacity to utilize plant glucans.</title>
        <authorList>
            <consortium name="NISC Comparative Sequencing Program"/>
            <person name="Wegmann U."/>
            <person name="Louis P."/>
            <person name="Goesmann A."/>
            <person name="Henrissat B."/>
            <person name="Duncan S.H."/>
            <person name="Flint H.J."/>
        </authorList>
    </citation>
    <scope>NUCLEOTIDE SEQUENCE</scope>
    <source>
        <strain evidence="3">KCTC 62575</strain>
    </source>
</reference>
<dbReference type="EMBL" id="JBHRSF010000040">
    <property type="protein sequence ID" value="MFC2995859.1"/>
    <property type="molecule type" value="Genomic_DNA"/>
</dbReference>
<dbReference type="AlphaFoldDB" id="A0A371YNR8"/>
<dbReference type="InterPro" id="IPR013108">
    <property type="entry name" value="Amidohydro_3"/>
</dbReference>
<keyword evidence="1" id="KW-0732">Signal</keyword>
<evidence type="ECO:0000256" key="1">
    <source>
        <dbReference type="SAM" id="SignalP"/>
    </source>
</evidence>
<reference evidence="6" key="3">
    <citation type="journal article" date="2019" name="Int. J. Syst. Evol. Microbiol.">
        <title>The Global Catalogue of Microorganisms (GCM) 10K type strain sequencing project: providing services to taxonomists for standard genome sequencing and annotation.</title>
        <authorList>
            <consortium name="The Broad Institute Genomics Platform"/>
            <consortium name="The Broad Institute Genome Sequencing Center for Infectious Disease"/>
            <person name="Wu L."/>
            <person name="Ma J."/>
        </authorList>
    </citation>
    <scope>NUCLEOTIDE SEQUENCE [LARGE SCALE GENOMIC DNA]</scope>
    <source>
        <strain evidence="6">KCTC 62575</strain>
    </source>
</reference>